<organism evidence="1 2">
    <name type="scientific">Inquilinus ginsengisoli</name>
    <dbReference type="NCBI Taxonomy" id="363840"/>
    <lineage>
        <taxon>Bacteria</taxon>
        <taxon>Pseudomonadati</taxon>
        <taxon>Pseudomonadota</taxon>
        <taxon>Alphaproteobacteria</taxon>
        <taxon>Rhodospirillales</taxon>
        <taxon>Rhodospirillaceae</taxon>
        <taxon>Inquilinus</taxon>
    </lineage>
</organism>
<dbReference type="SUPFAM" id="SSF101478">
    <property type="entry name" value="ADP-ribosylglycohydrolase"/>
    <property type="match status" value="1"/>
</dbReference>
<accession>A0ABU1JYI6</accession>
<dbReference type="InterPro" id="IPR036705">
    <property type="entry name" value="Ribosyl_crysJ1_sf"/>
</dbReference>
<gene>
    <name evidence="1" type="ORF">E9232_005913</name>
</gene>
<sequence length="694" mass="74317">MIPAGYDDRVYAGWLGKCIGVRFGAPLENWTEAQIRQHVGALEFYLSEDDGRFFKPDDDTAFSMMLARIFDDCGASAEITPQQVAEGWLNHLADQQGTLWWGGYGVAAMHTAYVNLAAGIPAPLSGSASLNGRLVAEEIGGQIFADIWGLMAPGRPGLAADLSERAASVSWDGTALHGARFVAAMVSAAFAERDPAALIRAGLAQIPADGDYAAVVRAMVATHRRHPQDWRAAFAVLQAEFGYDRYFGTVPIVPNAGIIVLALLYGGGDFSRALRIAAMAGWDTDCNAGNVGAVMGVAVGTEGIDLAWRRPLNDILINAGLVGGRNLMTAPQGADLLCRLGRRLAGAEGGPRRPCRHLRYAGSMGGFQARATGGLGRPIEWRRSTEADPAGALSTTIRKLGGTGEVRLSTRSYIRPSELSGNFYGASFSPLLHPGQRVSARLWIPPDAPPPLRAALYVRDDNHDRHHQAEGAPLRPGEWQDLAFDIPALADACLSEVGVVLRNLGGTWEAGSMQLAWLDWDGAPRFSTSFARERPESGGISQWTRLRGAWRLEDGAYHGSGPGPSESYTGDIDWRDLTVSVTLVPIAGPAHAVLARVQGARRSYALALTDDGRLTLFRKQGEAHPVRSVPFAWTHGRSYRLDIAAAGPTLRCAVTGDGDSAGFDWTDDRPHMTGQIGLANWGGAHTRFTAVEVG</sequence>
<proteinExistence type="predicted"/>
<protein>
    <submittedName>
        <fullName evidence="1">ADP-ribosylglycohydrolase</fullName>
    </submittedName>
</protein>
<name>A0ABU1JYI6_9PROT</name>
<dbReference type="Pfam" id="PF03747">
    <property type="entry name" value="ADP_ribosyl_GH"/>
    <property type="match status" value="1"/>
</dbReference>
<evidence type="ECO:0000313" key="1">
    <source>
        <dbReference type="EMBL" id="MDR6293363.1"/>
    </source>
</evidence>
<dbReference type="Proteomes" id="UP001262410">
    <property type="component" value="Unassembled WGS sequence"/>
</dbReference>
<dbReference type="Gene3D" id="2.60.120.260">
    <property type="entry name" value="Galactose-binding domain-like"/>
    <property type="match status" value="1"/>
</dbReference>
<dbReference type="Gene3D" id="1.10.4080.10">
    <property type="entry name" value="ADP-ribosylation/Crystallin J1"/>
    <property type="match status" value="1"/>
</dbReference>
<dbReference type="InterPro" id="IPR005502">
    <property type="entry name" value="Ribosyl_crysJ1"/>
</dbReference>
<dbReference type="Gene3D" id="2.60.120.560">
    <property type="entry name" value="Exo-inulinase, domain 1"/>
    <property type="match status" value="1"/>
</dbReference>
<dbReference type="EMBL" id="JAVDPW010000011">
    <property type="protein sequence ID" value="MDR6293363.1"/>
    <property type="molecule type" value="Genomic_DNA"/>
</dbReference>
<evidence type="ECO:0000313" key="2">
    <source>
        <dbReference type="Proteomes" id="UP001262410"/>
    </source>
</evidence>
<dbReference type="RefSeq" id="WP_309800279.1">
    <property type="nucleotide sequence ID" value="NZ_JAVDPW010000011.1"/>
</dbReference>
<reference evidence="1 2" key="1">
    <citation type="submission" date="2023-07" db="EMBL/GenBank/DDBJ databases">
        <title>Sorghum-associated microbial communities from plants grown in Nebraska, USA.</title>
        <authorList>
            <person name="Schachtman D."/>
        </authorList>
    </citation>
    <scope>NUCLEOTIDE SEQUENCE [LARGE SCALE GENOMIC DNA]</scope>
    <source>
        <strain evidence="1 2">584</strain>
    </source>
</reference>
<comment type="caution">
    <text evidence="1">The sequence shown here is derived from an EMBL/GenBank/DDBJ whole genome shotgun (WGS) entry which is preliminary data.</text>
</comment>
<keyword evidence="2" id="KW-1185">Reference proteome</keyword>